<dbReference type="PROSITE" id="PS50206">
    <property type="entry name" value="RHODANESE_3"/>
    <property type="match status" value="2"/>
</dbReference>
<proteinExistence type="predicted"/>
<dbReference type="InterPro" id="IPR001763">
    <property type="entry name" value="Rhodanese-like_dom"/>
</dbReference>
<dbReference type="InterPro" id="IPR036873">
    <property type="entry name" value="Rhodanese-like_dom_sf"/>
</dbReference>
<keyword evidence="2" id="KW-0677">Repeat</keyword>
<comment type="caution">
    <text evidence="4">The sequence shown here is derived from an EMBL/GenBank/DDBJ whole genome shotgun (WGS) entry which is preliminary data.</text>
</comment>
<accession>A0ABW2ZBZ1</accession>
<dbReference type="SUPFAM" id="SSF52821">
    <property type="entry name" value="Rhodanese/Cell cycle control phosphatase"/>
    <property type="match status" value="2"/>
</dbReference>
<organism evidence="4 5">
    <name type="scientific">Lutibacter aestuarii</name>
    <dbReference type="NCBI Taxonomy" id="861111"/>
    <lineage>
        <taxon>Bacteria</taxon>
        <taxon>Pseudomonadati</taxon>
        <taxon>Bacteroidota</taxon>
        <taxon>Flavobacteriia</taxon>
        <taxon>Flavobacteriales</taxon>
        <taxon>Flavobacteriaceae</taxon>
        <taxon>Lutibacter</taxon>
    </lineage>
</organism>
<dbReference type="Proteomes" id="UP001597032">
    <property type="component" value="Unassembled WGS sequence"/>
</dbReference>
<evidence type="ECO:0000313" key="4">
    <source>
        <dbReference type="EMBL" id="MFD0762614.1"/>
    </source>
</evidence>
<dbReference type="GO" id="GO:0016740">
    <property type="term" value="F:transferase activity"/>
    <property type="evidence" value="ECO:0007669"/>
    <property type="project" value="UniProtKB-KW"/>
</dbReference>
<dbReference type="CDD" id="cd01449">
    <property type="entry name" value="TST_Repeat_2"/>
    <property type="match status" value="1"/>
</dbReference>
<evidence type="ECO:0000256" key="2">
    <source>
        <dbReference type="ARBA" id="ARBA00022737"/>
    </source>
</evidence>
<gene>
    <name evidence="4" type="ORF">ACFQZW_11010</name>
</gene>
<evidence type="ECO:0000313" key="5">
    <source>
        <dbReference type="Proteomes" id="UP001597032"/>
    </source>
</evidence>
<name>A0ABW2ZBZ1_9FLAO</name>
<dbReference type="InterPro" id="IPR045078">
    <property type="entry name" value="TST/MPST-like"/>
</dbReference>
<dbReference type="PANTHER" id="PTHR11364:SF27">
    <property type="entry name" value="SULFURTRANSFERASE"/>
    <property type="match status" value="1"/>
</dbReference>
<evidence type="ECO:0000259" key="3">
    <source>
        <dbReference type="PROSITE" id="PS50206"/>
    </source>
</evidence>
<sequence length="278" mass="31495">MKIEPLVSVAWLFKNIENPNLIILDASPKENKSNLIPKYTDIRIKGARMFDMETTFLDKKSAIPNMIPSEEVFTKKCRVLGINNESIIVVYDNLGIYTSPRAWWMFRVMGHKKVAVLNGGLDAWMKEDFPVESISEITNNKGNFKANYQPNLVKDSSFLVNNIKQKTHLVIDARSVDRYEGNVPEPRENMASGHIPNSLNLHFKNVLDNDGKMKSKNELLTIFQQFTIKNQPLIFTCGSGVTASILLLASEIALENNKSLYDGSWAEWGQLGKFPIEN</sequence>
<keyword evidence="5" id="KW-1185">Reference proteome</keyword>
<feature type="domain" description="Rhodanese" evidence="3">
    <location>
        <begin position="17"/>
        <end position="133"/>
    </location>
</feature>
<dbReference type="EC" id="2.8.1.-" evidence="4"/>
<dbReference type="EMBL" id="JBHTIC010000008">
    <property type="protein sequence ID" value="MFD0762614.1"/>
    <property type="molecule type" value="Genomic_DNA"/>
</dbReference>
<protein>
    <submittedName>
        <fullName evidence="4">Sulfurtransferase</fullName>
        <ecNumber evidence="4">2.8.1.-</ecNumber>
    </submittedName>
</protein>
<dbReference type="SMART" id="SM00450">
    <property type="entry name" value="RHOD"/>
    <property type="match status" value="2"/>
</dbReference>
<dbReference type="RefSeq" id="WP_386782992.1">
    <property type="nucleotide sequence ID" value="NZ_JBHTIC010000008.1"/>
</dbReference>
<evidence type="ECO:0000256" key="1">
    <source>
        <dbReference type="ARBA" id="ARBA00022679"/>
    </source>
</evidence>
<dbReference type="CDD" id="cd01448">
    <property type="entry name" value="TST_Repeat_1"/>
    <property type="match status" value="1"/>
</dbReference>
<reference evidence="5" key="1">
    <citation type="journal article" date="2019" name="Int. J. Syst. Evol. Microbiol.">
        <title>The Global Catalogue of Microorganisms (GCM) 10K type strain sequencing project: providing services to taxonomists for standard genome sequencing and annotation.</title>
        <authorList>
            <consortium name="The Broad Institute Genomics Platform"/>
            <consortium name="The Broad Institute Genome Sequencing Center for Infectious Disease"/>
            <person name="Wu L."/>
            <person name="Ma J."/>
        </authorList>
    </citation>
    <scope>NUCLEOTIDE SEQUENCE [LARGE SCALE GENOMIC DNA]</scope>
    <source>
        <strain evidence="5">CCUG 60022</strain>
    </source>
</reference>
<dbReference type="Pfam" id="PF00581">
    <property type="entry name" value="Rhodanese"/>
    <property type="match status" value="2"/>
</dbReference>
<feature type="domain" description="Rhodanese" evidence="3">
    <location>
        <begin position="164"/>
        <end position="277"/>
    </location>
</feature>
<keyword evidence="1 4" id="KW-0808">Transferase</keyword>
<dbReference type="PANTHER" id="PTHR11364">
    <property type="entry name" value="THIOSULFATE SULFERTANSFERASE"/>
    <property type="match status" value="1"/>
</dbReference>
<dbReference type="Gene3D" id="3.40.250.10">
    <property type="entry name" value="Rhodanese-like domain"/>
    <property type="match status" value="2"/>
</dbReference>